<dbReference type="PANTHER" id="PTHR16223:SF345">
    <property type="entry name" value="TRANSCRIPTION FACTOR BHLH130-LIKE"/>
    <property type="match status" value="1"/>
</dbReference>
<gene>
    <name evidence="7" type="ORF">O6P43_029512</name>
</gene>
<keyword evidence="3" id="KW-0238">DNA-binding</keyword>
<evidence type="ECO:0000256" key="4">
    <source>
        <dbReference type="ARBA" id="ARBA00023163"/>
    </source>
</evidence>
<comment type="caution">
    <text evidence="7">The sequence shown here is derived from an EMBL/GenBank/DDBJ whole genome shotgun (WGS) entry which is preliminary data.</text>
</comment>
<dbReference type="GO" id="GO:0005634">
    <property type="term" value="C:nucleus"/>
    <property type="evidence" value="ECO:0007669"/>
    <property type="project" value="UniProtKB-SubCell"/>
</dbReference>
<dbReference type="Pfam" id="PF00010">
    <property type="entry name" value="HLH"/>
    <property type="match status" value="1"/>
</dbReference>
<evidence type="ECO:0000256" key="2">
    <source>
        <dbReference type="ARBA" id="ARBA00023015"/>
    </source>
</evidence>
<evidence type="ECO:0000313" key="7">
    <source>
        <dbReference type="EMBL" id="KAJ7949134.1"/>
    </source>
</evidence>
<dbReference type="SUPFAM" id="SSF47459">
    <property type="entry name" value="HLH, helix-loop-helix DNA-binding domain"/>
    <property type="match status" value="1"/>
</dbReference>
<dbReference type="GO" id="GO:0000978">
    <property type="term" value="F:RNA polymerase II cis-regulatory region sequence-specific DNA binding"/>
    <property type="evidence" value="ECO:0007669"/>
    <property type="project" value="TreeGrafter"/>
</dbReference>
<dbReference type="CDD" id="cd11393">
    <property type="entry name" value="bHLH_AtbHLH_like"/>
    <property type="match status" value="1"/>
</dbReference>
<keyword evidence="2" id="KW-0805">Transcription regulation</keyword>
<dbReference type="SMART" id="SM00353">
    <property type="entry name" value="HLH"/>
    <property type="match status" value="1"/>
</dbReference>
<dbReference type="InterPro" id="IPR011598">
    <property type="entry name" value="bHLH_dom"/>
</dbReference>
<dbReference type="InterPro" id="IPR045843">
    <property type="entry name" value="IND-like"/>
</dbReference>
<keyword evidence="8" id="KW-1185">Reference proteome</keyword>
<reference evidence="7" key="1">
    <citation type="journal article" date="2023" name="Science">
        <title>Elucidation of the pathway for biosynthesis of saponin adjuvants from the soapbark tree.</title>
        <authorList>
            <person name="Reed J."/>
            <person name="Orme A."/>
            <person name="El-Demerdash A."/>
            <person name="Owen C."/>
            <person name="Martin L.B.B."/>
            <person name="Misra R.C."/>
            <person name="Kikuchi S."/>
            <person name="Rejzek M."/>
            <person name="Martin A.C."/>
            <person name="Harkess A."/>
            <person name="Leebens-Mack J."/>
            <person name="Louveau T."/>
            <person name="Stephenson M.J."/>
            <person name="Osbourn A."/>
        </authorList>
    </citation>
    <scope>NUCLEOTIDE SEQUENCE</scope>
    <source>
        <strain evidence="7">S10</strain>
    </source>
</reference>
<evidence type="ECO:0000256" key="1">
    <source>
        <dbReference type="ARBA" id="ARBA00004123"/>
    </source>
</evidence>
<dbReference type="KEGG" id="qsa:O6P43_029512"/>
<keyword evidence="5" id="KW-0539">Nucleus</keyword>
<evidence type="ECO:0000313" key="8">
    <source>
        <dbReference type="Proteomes" id="UP001163823"/>
    </source>
</evidence>
<dbReference type="PROSITE" id="PS50888">
    <property type="entry name" value="BHLH"/>
    <property type="match status" value="1"/>
</dbReference>
<proteinExistence type="predicted"/>
<sequence>MSILYGPTINYSDFEQRKNPEFMDSNIYHQHHHHQHNTGLSRYCSAPSPLLESFMNNSLGGADEEGVRSEDYHPYVESSSPEVETVLAKFMSPSNSWENSEIVKQETEESVPRQSGFSYDSSQMNYQTQQVQGLQNGCSLNAGNYFGSSFGVVNSIASEDSMQSNMGTRNCSNIIRQNSSPAGFFSNSNAENGFAALRDVGSFRACNVTNGEASTSTSRLNGHINFSSRPSFSSRFLPQIAEIGNERIGASSPEGNGNSRSDLWAGSLFNGLKPTRDNDSNMFSTSNALETQNADIEYYSHGLAHHLSLPRSSTMEKLLRLQSVHCKTRAKRGFATHPRSIAERVRRTRISERIKKLQDLFPKMDKQTSTADMLDLAVEYIKDLQKQVKILTDARAKCECSSKQRKHSSPSV</sequence>
<dbReference type="Gene3D" id="4.10.280.10">
    <property type="entry name" value="Helix-loop-helix DNA-binding domain"/>
    <property type="match status" value="1"/>
</dbReference>
<evidence type="ECO:0000256" key="3">
    <source>
        <dbReference type="ARBA" id="ARBA00023125"/>
    </source>
</evidence>
<dbReference type="FunFam" id="4.10.280.10:FF:000021">
    <property type="entry name" value="Transcription factor bHLH130 family"/>
    <property type="match status" value="1"/>
</dbReference>
<dbReference type="EMBL" id="JARAOO010000012">
    <property type="protein sequence ID" value="KAJ7949134.1"/>
    <property type="molecule type" value="Genomic_DNA"/>
</dbReference>
<evidence type="ECO:0000256" key="5">
    <source>
        <dbReference type="ARBA" id="ARBA00023242"/>
    </source>
</evidence>
<dbReference type="GO" id="GO:0000981">
    <property type="term" value="F:DNA-binding transcription factor activity, RNA polymerase II-specific"/>
    <property type="evidence" value="ECO:0007669"/>
    <property type="project" value="TreeGrafter"/>
</dbReference>
<keyword evidence="4" id="KW-0804">Transcription</keyword>
<dbReference type="GO" id="GO:0046983">
    <property type="term" value="F:protein dimerization activity"/>
    <property type="evidence" value="ECO:0007669"/>
    <property type="project" value="InterPro"/>
</dbReference>
<evidence type="ECO:0000259" key="6">
    <source>
        <dbReference type="PROSITE" id="PS50888"/>
    </source>
</evidence>
<name>A0AAD7L046_QUISA</name>
<comment type="subcellular location">
    <subcellularLocation>
        <location evidence="1">Nucleus</location>
    </subcellularLocation>
</comment>
<dbReference type="InterPro" id="IPR036638">
    <property type="entry name" value="HLH_DNA-bd_sf"/>
</dbReference>
<organism evidence="7 8">
    <name type="scientific">Quillaja saponaria</name>
    <name type="common">Soap bark tree</name>
    <dbReference type="NCBI Taxonomy" id="32244"/>
    <lineage>
        <taxon>Eukaryota</taxon>
        <taxon>Viridiplantae</taxon>
        <taxon>Streptophyta</taxon>
        <taxon>Embryophyta</taxon>
        <taxon>Tracheophyta</taxon>
        <taxon>Spermatophyta</taxon>
        <taxon>Magnoliopsida</taxon>
        <taxon>eudicotyledons</taxon>
        <taxon>Gunneridae</taxon>
        <taxon>Pentapetalae</taxon>
        <taxon>rosids</taxon>
        <taxon>fabids</taxon>
        <taxon>Fabales</taxon>
        <taxon>Quillajaceae</taxon>
        <taxon>Quillaja</taxon>
    </lineage>
</organism>
<protein>
    <submittedName>
        <fullName evidence="7">Transcription factor bHLH130 family</fullName>
    </submittedName>
</protein>
<dbReference type="AlphaFoldDB" id="A0AAD7L046"/>
<dbReference type="InterPro" id="IPR045239">
    <property type="entry name" value="bHLH95_bHLH"/>
</dbReference>
<feature type="domain" description="BHLH" evidence="6">
    <location>
        <begin position="334"/>
        <end position="384"/>
    </location>
</feature>
<dbReference type="Proteomes" id="UP001163823">
    <property type="component" value="Chromosome 12"/>
</dbReference>
<accession>A0AAD7L046</accession>
<dbReference type="PANTHER" id="PTHR16223">
    <property type="entry name" value="TRANSCRIPTION FACTOR BHLH83-RELATED"/>
    <property type="match status" value="1"/>
</dbReference>